<evidence type="ECO:0000256" key="4">
    <source>
        <dbReference type="ARBA" id="ARBA00012720"/>
    </source>
</evidence>
<dbReference type="OrthoDB" id="9808747at2"/>
<keyword evidence="15" id="KW-0234">DNA repair</keyword>
<dbReference type="Proteomes" id="UP000001660">
    <property type="component" value="Chromosome"/>
</dbReference>
<dbReference type="Gene3D" id="1.10.150.110">
    <property type="entry name" value="DNA polymerase beta, N-terminal domain-like"/>
    <property type="match status" value="1"/>
</dbReference>
<keyword evidence="12" id="KW-0832">Ubl conjugation</keyword>
<comment type="catalytic activity">
    <reaction evidence="21">
        <text>DNA(n) + a 2'-deoxyribonucleoside 5'-triphosphate = DNA(n+1) + diphosphate</text>
        <dbReference type="Rhea" id="RHEA:22508"/>
        <dbReference type="Rhea" id="RHEA-COMP:17339"/>
        <dbReference type="Rhea" id="RHEA-COMP:17340"/>
        <dbReference type="ChEBI" id="CHEBI:33019"/>
        <dbReference type="ChEBI" id="CHEBI:61560"/>
        <dbReference type="ChEBI" id="CHEBI:173112"/>
        <dbReference type="EC" id="2.7.7.7"/>
    </reaction>
</comment>
<dbReference type="EC" id="4.2.99.18" evidence="4"/>
<dbReference type="FunFam" id="3.20.20.140:FF:000047">
    <property type="entry name" value="PHP domain-containing protein"/>
    <property type="match status" value="1"/>
</dbReference>
<dbReference type="SUPFAM" id="SSF81301">
    <property type="entry name" value="Nucleotidyltransferase"/>
    <property type="match status" value="1"/>
</dbReference>
<evidence type="ECO:0000256" key="16">
    <source>
        <dbReference type="ARBA" id="ARBA00035717"/>
    </source>
</evidence>
<feature type="domain" description="Helix-hairpin-helix DNA-binding motif class 1" evidence="22">
    <location>
        <begin position="54"/>
        <end position="73"/>
    </location>
</feature>
<comment type="cofactor">
    <cofactor evidence="1">
        <name>Mg(2+)</name>
        <dbReference type="ChEBI" id="CHEBI:18420"/>
    </cofactor>
</comment>
<keyword evidence="11" id="KW-0227">DNA damage</keyword>
<dbReference type="InterPro" id="IPR037160">
    <property type="entry name" value="DNA_Pol_thumb_sf"/>
</dbReference>
<keyword evidence="14" id="KW-0915">Sodium</keyword>
<comment type="catalytic activity">
    <reaction evidence="19">
        <text>a 5'-end 2'-deoxyribose-2'-deoxyribonucleotide-DNA = (2E,4S)-4-hydroxypenten-2-al-5-phosphate + a 5'-end 5'-phospho-2'-deoxyribonucleoside-DNA + H(+)</text>
        <dbReference type="Rhea" id="RHEA:76255"/>
        <dbReference type="Rhea" id="RHEA-COMP:13180"/>
        <dbReference type="Rhea" id="RHEA-COMP:18657"/>
        <dbReference type="ChEBI" id="CHEBI:15378"/>
        <dbReference type="ChEBI" id="CHEBI:136412"/>
        <dbReference type="ChEBI" id="CHEBI:195194"/>
        <dbReference type="ChEBI" id="CHEBI:195195"/>
    </reaction>
</comment>
<evidence type="ECO:0000256" key="15">
    <source>
        <dbReference type="ARBA" id="ARBA00023204"/>
    </source>
</evidence>
<dbReference type="InterPro" id="IPR029398">
    <property type="entry name" value="PolB_thumb"/>
</dbReference>
<keyword evidence="26" id="KW-1185">Reference proteome</keyword>
<dbReference type="InterPro" id="IPR002008">
    <property type="entry name" value="DNA_pol_X_beta-like"/>
</dbReference>
<evidence type="ECO:0000256" key="3">
    <source>
        <dbReference type="ARBA" id="ARBA00012417"/>
    </source>
</evidence>
<dbReference type="CDD" id="cd00141">
    <property type="entry name" value="NT_POLXc"/>
    <property type="match status" value="1"/>
</dbReference>
<dbReference type="InterPro" id="IPR047967">
    <property type="entry name" value="PolX_PHP"/>
</dbReference>
<keyword evidence="9 25" id="KW-0548">Nucleotidyltransferase</keyword>
<dbReference type="Gene3D" id="3.20.20.140">
    <property type="entry name" value="Metal-dependent hydrolases"/>
    <property type="match status" value="1"/>
</dbReference>
<dbReference type="PIRSF" id="PIRSF005047">
    <property type="entry name" value="UCP005047_YshC"/>
    <property type="match status" value="1"/>
</dbReference>
<dbReference type="Gene3D" id="3.30.460.10">
    <property type="entry name" value="Beta Polymerase, domain 2"/>
    <property type="match status" value="1"/>
</dbReference>
<evidence type="ECO:0000256" key="9">
    <source>
        <dbReference type="ARBA" id="ARBA00022695"/>
    </source>
</evidence>
<evidence type="ECO:0000256" key="21">
    <source>
        <dbReference type="ARBA" id="ARBA00049244"/>
    </source>
</evidence>
<comment type="function">
    <text evidence="20">Repair polymerase that plays a key role in base-excision repair. During this process, the damaged base is excised by specific DNA glycosylases, the DNA backbone is nicked at the abasic site by an apurinic/apyrimidic (AP) endonuclease, and POLB removes 5'-deoxyribose-phosphate from the preincised AP site acting as a 5'-deoxyribose-phosphate lyase (5'-dRP lyase); through its DNA polymerase activity, it adds one nucleotide to the 3' end of the arising single-nucleotide gap. Conducts 'gap-filling' DNA synthesis in a stepwise distributive fashion rather than in a processive fashion as for other DNA polymerases. It is also able to cleave sugar-phosphate bonds 3' to an intact AP site, acting as an AP lyase.</text>
</comment>
<evidence type="ECO:0000259" key="23">
    <source>
        <dbReference type="SMART" id="SM00481"/>
    </source>
</evidence>
<accession>D8PJE6</accession>
<dbReference type="Pfam" id="PF14520">
    <property type="entry name" value="HHH_5"/>
    <property type="match status" value="1"/>
</dbReference>
<evidence type="ECO:0000256" key="7">
    <source>
        <dbReference type="ARBA" id="ARBA00022634"/>
    </source>
</evidence>
<dbReference type="STRING" id="330214.NIDE3847"/>
<dbReference type="SMART" id="SM00481">
    <property type="entry name" value="POLIIIAc"/>
    <property type="match status" value="1"/>
</dbReference>
<reference evidence="25 26" key="1">
    <citation type="journal article" date="2010" name="Proc. Natl. Acad. Sci. U.S.A.">
        <title>A Nitrospira metagenome illuminates the physiology and evolution of globally important nitrite-oxidizing bacteria.</title>
        <authorList>
            <person name="Lucker S."/>
            <person name="Wagner M."/>
            <person name="Maixner F."/>
            <person name="Pelletier E."/>
            <person name="Koch H."/>
            <person name="Vacherie B."/>
            <person name="Rattei T."/>
            <person name="Sinninghe Damste J."/>
            <person name="Spieck E."/>
            <person name="Le Paslier D."/>
            <person name="Daims H."/>
        </authorList>
    </citation>
    <scope>NUCLEOTIDE SEQUENCE [LARGE SCALE GENOMIC DNA]</scope>
</reference>
<dbReference type="InterPro" id="IPR002054">
    <property type="entry name" value="DNA-dir_DNA_pol_X"/>
</dbReference>
<evidence type="ECO:0000256" key="14">
    <source>
        <dbReference type="ARBA" id="ARBA00023053"/>
    </source>
</evidence>
<evidence type="ECO:0000259" key="22">
    <source>
        <dbReference type="SMART" id="SM00278"/>
    </source>
</evidence>
<sequence length="576" mass="63707">MTVRNAEVATAFEEMADLLEIEGANPFRVRAYRFAARTLRDLPAEVGEMVAKGEDLTGLPGIGDDLAGKIKEILSTGTAAAIEAQRKRVPATVTELLRIPGLGPKRVKTLTQELKIRSPSELQKAAQEGRVRTLAGFGEKTEQHILAALAARLAEAPRVKRAVAIPYAEALVAYLEQLSGVGRVMAAGSYRRGLETIGDLDILAVAPAGRPVTDRFVAYQEVRDVLAHGETKASVRLQSGLQVDLRVVPQESYGAALLYFTGSKSHNVVLRQLAQQRGLKLNEYGLFRGDTRVAGETEESVYAALGLPWIPPELREGRGEIEAAKAGRLPHLVDLHDLKGDLHAHTRATDGRHSLQEMAEAARLRGLQYFAITDHSRRLTMAKGLDSTRLLQQMEDIDRLNATLSGITILKGIEVDILEDGNLDLPDNVLGRLDLVVAAVHSRFTLSKQKQTERIMKAMDHPHFSILAHPSGRLIGRREPYDVDMLRIIRKARERRCFLEVNAHPERLDLTDIHCRMAREEGVLLAVNTDAHSMLDLENARFGIGQARRGWLEKSDVLNTRSYAELRKLLKPTMKA</sequence>
<dbReference type="PANTHER" id="PTHR36928:SF1">
    <property type="entry name" value="PHOSPHATASE YCDX-RELATED"/>
    <property type="match status" value="1"/>
</dbReference>
<organism evidence="25 26">
    <name type="scientific">Nitrospira defluvii</name>
    <dbReference type="NCBI Taxonomy" id="330214"/>
    <lineage>
        <taxon>Bacteria</taxon>
        <taxon>Pseudomonadati</taxon>
        <taxon>Nitrospirota</taxon>
        <taxon>Nitrospiria</taxon>
        <taxon>Nitrospirales</taxon>
        <taxon>Nitrospiraceae</taxon>
        <taxon>Nitrospira</taxon>
    </lineage>
</organism>
<evidence type="ECO:0000256" key="8">
    <source>
        <dbReference type="ARBA" id="ARBA00022679"/>
    </source>
</evidence>
<keyword evidence="10" id="KW-0235">DNA replication</keyword>
<dbReference type="InterPro" id="IPR010996">
    <property type="entry name" value="HHH_MUS81"/>
</dbReference>
<dbReference type="NCBIfam" id="NF006375">
    <property type="entry name" value="PRK08609.1"/>
    <property type="match status" value="1"/>
</dbReference>
<evidence type="ECO:0000256" key="13">
    <source>
        <dbReference type="ARBA" id="ARBA00022932"/>
    </source>
</evidence>
<evidence type="ECO:0000256" key="20">
    <source>
        <dbReference type="ARBA" id="ARBA00045548"/>
    </source>
</evidence>
<evidence type="ECO:0000313" key="25">
    <source>
        <dbReference type="EMBL" id="CBK43520.1"/>
    </source>
</evidence>
<dbReference type="InterPro" id="IPR027421">
    <property type="entry name" value="DNA_pol_lamdba_lyase_dom_sf"/>
</dbReference>
<evidence type="ECO:0000256" key="11">
    <source>
        <dbReference type="ARBA" id="ARBA00022763"/>
    </source>
</evidence>
<dbReference type="InterPro" id="IPR050243">
    <property type="entry name" value="PHP_phosphatase"/>
</dbReference>
<dbReference type="KEGG" id="nde:NIDE3847"/>
<dbReference type="Pfam" id="PF02811">
    <property type="entry name" value="PHP"/>
    <property type="match status" value="1"/>
</dbReference>
<protein>
    <recommendedName>
        <fullName evidence="5">DNA polymerase beta</fullName>
        <ecNumber evidence="3">2.7.7.7</ecNumber>
        <ecNumber evidence="4">4.2.99.18</ecNumber>
    </recommendedName>
    <alternativeName>
        <fullName evidence="16">5'-deoxyribose-phosphate lyase</fullName>
    </alternativeName>
    <alternativeName>
        <fullName evidence="17">AP lyase</fullName>
    </alternativeName>
</protein>
<dbReference type="InterPro" id="IPR016195">
    <property type="entry name" value="Pol/histidinol_Pase-like"/>
</dbReference>
<keyword evidence="7" id="KW-0237">DNA synthesis</keyword>
<dbReference type="GO" id="GO:0005829">
    <property type="term" value="C:cytosol"/>
    <property type="evidence" value="ECO:0007669"/>
    <property type="project" value="TreeGrafter"/>
</dbReference>
<dbReference type="SMART" id="SM00483">
    <property type="entry name" value="POLXc"/>
    <property type="match status" value="1"/>
</dbReference>
<dbReference type="Gene3D" id="3.30.210.10">
    <property type="entry name" value="DNA polymerase, thumb domain"/>
    <property type="match status" value="1"/>
</dbReference>
<dbReference type="PANTHER" id="PTHR36928">
    <property type="entry name" value="PHOSPHATASE YCDX-RELATED"/>
    <property type="match status" value="1"/>
</dbReference>
<dbReference type="GO" id="GO:0140078">
    <property type="term" value="F:class I DNA-(apurinic or apyrimidinic site) endonuclease activity"/>
    <property type="evidence" value="ECO:0007669"/>
    <property type="project" value="UniProtKB-EC"/>
</dbReference>
<dbReference type="GO" id="GO:0051575">
    <property type="term" value="F:5'-deoxyribose-5-phosphate lyase activity"/>
    <property type="evidence" value="ECO:0007669"/>
    <property type="project" value="RHEA"/>
</dbReference>
<dbReference type="InterPro" id="IPR003141">
    <property type="entry name" value="Pol/His_phosphatase_N"/>
</dbReference>
<keyword evidence="6" id="KW-0488">Methylation</keyword>
<proteinExistence type="predicted"/>
<dbReference type="InterPro" id="IPR043519">
    <property type="entry name" value="NT_sf"/>
</dbReference>
<dbReference type="HOGENOM" id="CLU_017729_1_0_0"/>
<evidence type="ECO:0000256" key="2">
    <source>
        <dbReference type="ARBA" id="ARBA00004496"/>
    </source>
</evidence>
<dbReference type="CDD" id="cd07436">
    <property type="entry name" value="PHP_PolX"/>
    <property type="match status" value="1"/>
</dbReference>
<dbReference type="InterPro" id="IPR003583">
    <property type="entry name" value="Hlx-hairpin-Hlx_DNA-bd_motif"/>
</dbReference>
<feature type="domain" description="Helix-hairpin-helix DNA-binding motif class 1" evidence="22">
    <location>
        <begin position="94"/>
        <end position="113"/>
    </location>
</feature>
<feature type="domain" description="Polymerase/histidinol phosphatase N-terminal" evidence="23">
    <location>
        <begin position="340"/>
        <end position="419"/>
    </location>
</feature>
<dbReference type="Pfam" id="PF14791">
    <property type="entry name" value="DNA_pol_B_thumb"/>
    <property type="match status" value="1"/>
</dbReference>
<keyword evidence="13 25" id="KW-0239">DNA-directed DNA polymerase</keyword>
<comment type="subcellular location">
    <subcellularLocation>
        <location evidence="2">Cytoplasm</location>
    </subcellularLocation>
</comment>
<evidence type="ECO:0000256" key="12">
    <source>
        <dbReference type="ARBA" id="ARBA00022843"/>
    </source>
</evidence>
<dbReference type="AlphaFoldDB" id="D8PJE6"/>
<evidence type="ECO:0000256" key="10">
    <source>
        <dbReference type="ARBA" id="ARBA00022705"/>
    </source>
</evidence>
<dbReference type="InterPro" id="IPR022311">
    <property type="entry name" value="PolX-like"/>
</dbReference>
<evidence type="ECO:0000256" key="6">
    <source>
        <dbReference type="ARBA" id="ARBA00022481"/>
    </source>
</evidence>
<dbReference type="Gene3D" id="1.10.150.20">
    <property type="entry name" value="5' to 3' exonuclease, C-terminal subdomain"/>
    <property type="match status" value="1"/>
</dbReference>
<evidence type="ECO:0000256" key="1">
    <source>
        <dbReference type="ARBA" id="ARBA00001946"/>
    </source>
</evidence>
<name>D8PJE6_9BACT</name>
<dbReference type="EMBL" id="FP929003">
    <property type="protein sequence ID" value="CBK43520.1"/>
    <property type="molecule type" value="Genomic_DNA"/>
</dbReference>
<evidence type="ECO:0000256" key="19">
    <source>
        <dbReference type="ARBA" id="ARBA00044678"/>
    </source>
</evidence>
<dbReference type="SMART" id="SM00278">
    <property type="entry name" value="HhH1"/>
    <property type="match status" value="3"/>
</dbReference>
<dbReference type="PRINTS" id="PR00870">
    <property type="entry name" value="DNAPOLXBETA"/>
</dbReference>
<dbReference type="SUPFAM" id="SSF89550">
    <property type="entry name" value="PHP domain-like"/>
    <property type="match status" value="1"/>
</dbReference>
<evidence type="ECO:0000256" key="18">
    <source>
        <dbReference type="ARBA" id="ARBA00044632"/>
    </source>
</evidence>
<feature type="domain" description="DNA-directed DNA polymerase X" evidence="24">
    <location>
        <begin position="2"/>
        <end position="316"/>
    </location>
</feature>
<evidence type="ECO:0000256" key="5">
    <source>
        <dbReference type="ARBA" id="ARBA00020020"/>
    </source>
</evidence>
<evidence type="ECO:0000259" key="24">
    <source>
        <dbReference type="SMART" id="SM00483"/>
    </source>
</evidence>
<dbReference type="SUPFAM" id="SSF47802">
    <property type="entry name" value="DNA polymerase beta, N-terminal domain-like"/>
    <property type="match status" value="1"/>
</dbReference>
<keyword evidence="8 25" id="KW-0808">Transferase</keyword>
<dbReference type="GO" id="GO:0006281">
    <property type="term" value="P:DNA repair"/>
    <property type="evidence" value="ECO:0007669"/>
    <property type="project" value="UniProtKB-KW"/>
</dbReference>
<evidence type="ECO:0000313" key="26">
    <source>
        <dbReference type="Proteomes" id="UP000001660"/>
    </source>
</evidence>
<dbReference type="eggNOG" id="COG1796">
    <property type="taxonomic scope" value="Bacteria"/>
</dbReference>
<dbReference type="GO" id="GO:0003677">
    <property type="term" value="F:DNA binding"/>
    <property type="evidence" value="ECO:0007669"/>
    <property type="project" value="InterPro"/>
</dbReference>
<dbReference type="GO" id="GO:0042578">
    <property type="term" value="F:phosphoric ester hydrolase activity"/>
    <property type="evidence" value="ECO:0007669"/>
    <property type="project" value="TreeGrafter"/>
</dbReference>
<dbReference type="Pfam" id="PF14716">
    <property type="entry name" value="HHH_8"/>
    <property type="match status" value="1"/>
</dbReference>
<dbReference type="InterPro" id="IPR004013">
    <property type="entry name" value="PHP_dom"/>
</dbReference>
<feature type="domain" description="Helix-hairpin-helix DNA-binding motif class 1" evidence="22">
    <location>
        <begin position="129"/>
        <end position="148"/>
    </location>
</feature>
<comment type="catalytic activity">
    <reaction evidence="18">
        <text>2'-deoxyribonucleotide-(2'-deoxyribose 5'-phosphate)-2'-deoxyribonucleotide-DNA = a 3'-end 2'-deoxyribonucleotide-(2,3-dehydro-2,3-deoxyribose 5'-phosphate)-DNA + a 5'-end 5'-phospho-2'-deoxyribonucleoside-DNA + H(+)</text>
        <dbReference type="Rhea" id="RHEA:66592"/>
        <dbReference type="Rhea" id="RHEA-COMP:13180"/>
        <dbReference type="Rhea" id="RHEA-COMP:16897"/>
        <dbReference type="Rhea" id="RHEA-COMP:17067"/>
        <dbReference type="ChEBI" id="CHEBI:15378"/>
        <dbReference type="ChEBI" id="CHEBI:136412"/>
        <dbReference type="ChEBI" id="CHEBI:157695"/>
        <dbReference type="ChEBI" id="CHEBI:167181"/>
        <dbReference type="EC" id="4.2.99.18"/>
    </reaction>
</comment>
<evidence type="ECO:0000256" key="17">
    <source>
        <dbReference type="ARBA" id="ARBA00035726"/>
    </source>
</evidence>
<dbReference type="GO" id="GO:0008270">
    <property type="term" value="F:zinc ion binding"/>
    <property type="evidence" value="ECO:0007669"/>
    <property type="project" value="TreeGrafter"/>
</dbReference>
<gene>
    <name evidence="25" type="ORF">NIDE3847</name>
</gene>
<dbReference type="EC" id="2.7.7.7" evidence="3"/>
<dbReference type="GO" id="GO:0003887">
    <property type="term" value="F:DNA-directed DNA polymerase activity"/>
    <property type="evidence" value="ECO:0007669"/>
    <property type="project" value="UniProtKB-KW"/>
</dbReference>
<dbReference type="eggNOG" id="COG1387">
    <property type="taxonomic scope" value="Bacteria"/>
</dbReference>